<feature type="transmembrane region" description="Helical" evidence="11">
    <location>
        <begin position="34"/>
        <end position="50"/>
    </location>
</feature>
<evidence type="ECO:0000259" key="12">
    <source>
        <dbReference type="Pfam" id="PF03600"/>
    </source>
</evidence>
<dbReference type="InterPro" id="IPR004680">
    <property type="entry name" value="Cit_transptr-like_dom"/>
</dbReference>
<feature type="transmembrane region" description="Helical" evidence="11">
    <location>
        <begin position="6"/>
        <end position="27"/>
    </location>
</feature>
<keyword evidence="2" id="KW-0813">Transport</keyword>
<feature type="domain" description="Citrate transporter-like" evidence="12">
    <location>
        <begin position="21"/>
        <end position="351"/>
    </location>
</feature>
<comment type="subcellular location">
    <subcellularLocation>
        <location evidence="1">Membrane</location>
        <topology evidence="1">Multi-pass membrane protein</topology>
    </subcellularLocation>
</comment>
<evidence type="ECO:0000256" key="1">
    <source>
        <dbReference type="ARBA" id="ARBA00004141"/>
    </source>
</evidence>
<dbReference type="EMBL" id="FR872582">
    <property type="protein sequence ID" value="CCB88253.1"/>
    <property type="molecule type" value="Genomic_DNA"/>
</dbReference>
<keyword evidence="4 11" id="KW-0812">Transmembrane</keyword>
<feature type="transmembrane region" description="Helical" evidence="11">
    <location>
        <begin position="225"/>
        <end position="244"/>
    </location>
</feature>
<keyword evidence="6" id="KW-0915">Sodium</keyword>
<evidence type="ECO:0000256" key="2">
    <source>
        <dbReference type="ARBA" id="ARBA00022448"/>
    </source>
</evidence>
<organism evidence="13 14">
    <name type="scientific">Simkania negevensis (strain ATCC VR-1471 / DSM 27360 / Z)</name>
    <dbReference type="NCBI Taxonomy" id="331113"/>
    <lineage>
        <taxon>Bacteria</taxon>
        <taxon>Pseudomonadati</taxon>
        <taxon>Chlamydiota</taxon>
        <taxon>Chlamydiia</taxon>
        <taxon>Parachlamydiales</taxon>
        <taxon>Simkaniaceae</taxon>
        <taxon>Simkania</taxon>
    </lineage>
</organism>
<sequence>MEIFTFSHNFLITIFCIGYLAIILEFIIRVNKTAVALLLAVLCWLIYFVGDPQPLETSLAYLGTHLSDVSQILFFLLGAMTLVELIDSHKGFNTFIHYLHTRSKRKMLWVICFIAFFLSAVLDNLTTTILMISILRKLIPHRSERFLYSCMVIVAANAGGAWTPIGDVTTTMLWIGGQITTTKVIGEIFFPSFVSLLFPLLVYTFCVKGKFPKSEIDFRDEPLEPGAHLVFYCGIILFLFVPFFKWLTGMPPFMGMLISLSIMWLITDIMHHKHEQRKHLRVPFILTKIDVSSILFFLGILLSVNALESTGLLESAAMAMDKYFKNEAIIATIIGIVSAVIDNVPLVAATMGMYDLKTVPVDSPLWLMIAYAAGTGGSILVMGSSAGVALMGLEKVDFFSYLKKISFPVFIGYILGMLFYVYVF</sequence>
<reference evidence="13 14" key="2">
    <citation type="journal article" date="2011" name="Mol. Biol. Evol.">
        <title>Unity in variety--the pan-genome of the Chlamydiae.</title>
        <authorList>
            <person name="Collingro A."/>
            <person name="Tischler P."/>
            <person name="Weinmaier T."/>
            <person name="Penz T."/>
            <person name="Heinz E."/>
            <person name="Brunham R.C."/>
            <person name="Read T.D."/>
            <person name="Bavoil P.M."/>
            <person name="Sachse K."/>
            <person name="Kahane S."/>
            <person name="Friedman M.G."/>
            <person name="Rattei T."/>
            <person name="Myers G.S."/>
            <person name="Horn M."/>
        </authorList>
    </citation>
    <scope>NUCLEOTIDE SEQUENCE [LARGE SCALE GENOMIC DNA]</scope>
    <source>
        <strain evidence="14">ATCC VR-1471 / Z</strain>
    </source>
</reference>
<dbReference type="AlphaFoldDB" id="F8L6C3"/>
<dbReference type="PANTHER" id="PTHR43269">
    <property type="entry name" value="SODIUM/PROTON ANTIPORTER 1-RELATED"/>
    <property type="match status" value="1"/>
</dbReference>
<dbReference type="HOGENOM" id="CLU_029697_1_0_0"/>
<evidence type="ECO:0000256" key="4">
    <source>
        <dbReference type="ARBA" id="ARBA00022692"/>
    </source>
</evidence>
<dbReference type="KEGG" id="sng:SNE_A03760"/>
<dbReference type="GO" id="GO:0015297">
    <property type="term" value="F:antiporter activity"/>
    <property type="evidence" value="ECO:0007669"/>
    <property type="project" value="UniProtKB-KW"/>
</dbReference>
<evidence type="ECO:0000256" key="5">
    <source>
        <dbReference type="ARBA" id="ARBA00022989"/>
    </source>
</evidence>
<gene>
    <name evidence="13" type="ordered locus">SNE_A03760</name>
</gene>
<evidence type="ECO:0000256" key="11">
    <source>
        <dbReference type="SAM" id="Phobius"/>
    </source>
</evidence>
<dbReference type="Pfam" id="PF03600">
    <property type="entry name" value="CitMHS"/>
    <property type="match status" value="1"/>
</dbReference>
<dbReference type="PANTHER" id="PTHR43269:SF2">
    <property type="entry name" value="SODIUM_PROTON ANTIPORTER 1-RELATED"/>
    <property type="match status" value="1"/>
</dbReference>
<keyword evidence="3" id="KW-0050">Antiport</keyword>
<evidence type="ECO:0000256" key="7">
    <source>
        <dbReference type="ARBA" id="ARBA00023065"/>
    </source>
</evidence>
<evidence type="ECO:0000256" key="8">
    <source>
        <dbReference type="ARBA" id="ARBA00023136"/>
    </source>
</evidence>
<keyword evidence="8 11" id="KW-0472">Membrane</keyword>
<evidence type="ECO:0000256" key="9">
    <source>
        <dbReference type="ARBA" id="ARBA00023201"/>
    </source>
</evidence>
<keyword evidence="9" id="KW-0739">Sodium transport</keyword>
<dbReference type="GO" id="GO:0006814">
    <property type="term" value="P:sodium ion transport"/>
    <property type="evidence" value="ECO:0007669"/>
    <property type="project" value="UniProtKB-KW"/>
</dbReference>
<evidence type="ECO:0000256" key="10">
    <source>
        <dbReference type="ARBA" id="ARBA00025753"/>
    </source>
</evidence>
<keyword evidence="7" id="KW-0406">Ion transport</keyword>
<feature type="transmembrane region" description="Helical" evidence="11">
    <location>
        <begin position="368"/>
        <end position="393"/>
    </location>
</feature>
<feature type="transmembrane region" description="Helical" evidence="11">
    <location>
        <begin position="70"/>
        <end position="86"/>
    </location>
</feature>
<feature type="transmembrane region" description="Helical" evidence="11">
    <location>
        <begin position="405"/>
        <end position="423"/>
    </location>
</feature>
<feature type="transmembrane region" description="Helical" evidence="11">
    <location>
        <begin position="184"/>
        <end position="205"/>
    </location>
</feature>
<dbReference type="eggNOG" id="COG1055">
    <property type="taxonomic scope" value="Bacteria"/>
</dbReference>
<reference key="1">
    <citation type="journal article" date="2011" name="Mol. Biol. Evol.">
        <title>Unity in variety -- the pan-genome of the Chlamydiae.</title>
        <authorList>
            <person name="Collingro A."/>
            <person name="Tischler P."/>
            <person name="Weinmaier T."/>
            <person name="Penz T."/>
            <person name="Heinz E."/>
            <person name="Brunham R.C."/>
            <person name="Read T.D."/>
            <person name="Bavoil P.M."/>
            <person name="Sachse K."/>
            <person name="Kahane S."/>
            <person name="Friedman M.G."/>
            <person name="Rattei T."/>
            <person name="Myers G.S.A."/>
            <person name="Horn M."/>
        </authorList>
    </citation>
    <scope>NUCLEOTIDE SEQUENCE</scope>
    <source>
        <strain>Z</strain>
    </source>
</reference>
<evidence type="ECO:0000313" key="13">
    <source>
        <dbReference type="EMBL" id="CCB88253.1"/>
    </source>
</evidence>
<comment type="similarity">
    <text evidence="10">Belongs to the NhaD Na(+)/H(+) (TC 2.A.62) antiporter family.</text>
</comment>
<dbReference type="InterPro" id="IPR045016">
    <property type="entry name" value="NhaD-like"/>
</dbReference>
<accession>F8L6C3</accession>
<feature type="transmembrane region" description="Helical" evidence="11">
    <location>
        <begin position="284"/>
        <end position="307"/>
    </location>
</feature>
<dbReference type="NCBIfam" id="NF038006">
    <property type="entry name" value="NhaD_1"/>
    <property type="match status" value="1"/>
</dbReference>
<feature type="transmembrane region" description="Helical" evidence="11">
    <location>
        <begin position="253"/>
        <end position="272"/>
    </location>
</feature>
<protein>
    <submittedName>
        <fullName evidence="13">Citrate transporter</fullName>
    </submittedName>
</protein>
<feature type="transmembrane region" description="Helical" evidence="11">
    <location>
        <begin position="328"/>
        <end position="348"/>
    </location>
</feature>
<dbReference type="Proteomes" id="UP000000496">
    <property type="component" value="Chromosome gsn.131"/>
</dbReference>
<evidence type="ECO:0000256" key="3">
    <source>
        <dbReference type="ARBA" id="ARBA00022449"/>
    </source>
</evidence>
<evidence type="ECO:0000256" key="6">
    <source>
        <dbReference type="ARBA" id="ARBA00023053"/>
    </source>
</evidence>
<name>F8L6C3_SIMNZ</name>
<proteinExistence type="inferred from homology"/>
<feature type="transmembrane region" description="Helical" evidence="11">
    <location>
        <begin position="107"/>
        <end position="134"/>
    </location>
</feature>
<keyword evidence="14" id="KW-1185">Reference proteome</keyword>
<evidence type="ECO:0000313" key="14">
    <source>
        <dbReference type="Proteomes" id="UP000000496"/>
    </source>
</evidence>
<dbReference type="GO" id="GO:0016020">
    <property type="term" value="C:membrane"/>
    <property type="evidence" value="ECO:0007669"/>
    <property type="project" value="UniProtKB-SubCell"/>
</dbReference>
<keyword evidence="5 11" id="KW-1133">Transmembrane helix</keyword>